<dbReference type="dictyBase" id="DDB_G0292434"/>
<protein>
    <recommendedName>
        <fullName evidence="1">DDE-1 domain-containing protein</fullName>
    </recommendedName>
</protein>
<keyword evidence="3" id="KW-1185">Reference proteome</keyword>
<dbReference type="VEuPathDB" id="AmoebaDB:DDB_G0292434"/>
<dbReference type="PaxDb" id="44689-DDB0184390"/>
<evidence type="ECO:0000313" key="2">
    <source>
        <dbReference type="EMBL" id="EAL61196.1"/>
    </source>
</evidence>
<dbReference type="InParanoid" id="Q54D85"/>
<evidence type="ECO:0000259" key="1">
    <source>
        <dbReference type="Pfam" id="PF03184"/>
    </source>
</evidence>
<feature type="domain" description="DDE-1" evidence="1">
    <location>
        <begin position="21"/>
        <end position="118"/>
    </location>
</feature>
<dbReference type="HOGENOM" id="CLU_1087505_0_0_1"/>
<comment type="caution">
    <text evidence="2">The sequence shown here is derived from an EMBL/GenBank/DDBJ whole genome shotgun (WGS) entry which is preliminary data.</text>
</comment>
<dbReference type="PROSITE" id="PS51257">
    <property type="entry name" value="PROKAR_LIPOPROTEIN"/>
    <property type="match status" value="1"/>
</dbReference>
<organism evidence="2 3">
    <name type="scientific">Dictyostelium discoideum</name>
    <name type="common">Social amoeba</name>
    <dbReference type="NCBI Taxonomy" id="44689"/>
    <lineage>
        <taxon>Eukaryota</taxon>
        <taxon>Amoebozoa</taxon>
        <taxon>Evosea</taxon>
        <taxon>Eumycetozoa</taxon>
        <taxon>Dictyostelia</taxon>
        <taxon>Dictyosteliales</taxon>
        <taxon>Dictyosteliaceae</taxon>
        <taxon>Dictyostelium</taxon>
    </lineage>
</organism>
<dbReference type="EMBL" id="AAFI02000190">
    <property type="protein sequence ID" value="EAL61196.1"/>
    <property type="molecule type" value="Genomic_DNA"/>
</dbReference>
<dbReference type="AlphaFoldDB" id="Q54D85"/>
<dbReference type="KEGG" id="ddi:DDB_G0292434"/>
<accession>Q54D85</accession>
<dbReference type="RefSeq" id="XP_629611.1">
    <property type="nucleotide sequence ID" value="XM_629609.1"/>
</dbReference>
<dbReference type="GeneID" id="8628674"/>
<reference evidence="2 3" key="1">
    <citation type="journal article" date="2005" name="Nature">
        <title>The genome of the social amoeba Dictyostelium discoideum.</title>
        <authorList>
            <consortium name="The Dictyostelium discoideum Sequencing Consortium"/>
            <person name="Eichinger L."/>
            <person name="Pachebat J.A."/>
            <person name="Glockner G."/>
            <person name="Rajandream M.A."/>
            <person name="Sucgang R."/>
            <person name="Berriman M."/>
            <person name="Song J."/>
            <person name="Olsen R."/>
            <person name="Szafranski K."/>
            <person name="Xu Q."/>
            <person name="Tunggal B."/>
            <person name="Kummerfeld S."/>
            <person name="Madera M."/>
            <person name="Konfortov B.A."/>
            <person name="Rivero F."/>
            <person name="Bankier A.T."/>
            <person name="Lehmann R."/>
            <person name="Hamlin N."/>
            <person name="Davies R."/>
            <person name="Gaudet P."/>
            <person name="Fey P."/>
            <person name="Pilcher K."/>
            <person name="Chen G."/>
            <person name="Saunders D."/>
            <person name="Sodergren E."/>
            <person name="Davis P."/>
            <person name="Kerhornou A."/>
            <person name="Nie X."/>
            <person name="Hall N."/>
            <person name="Anjard C."/>
            <person name="Hemphill L."/>
            <person name="Bason N."/>
            <person name="Farbrother P."/>
            <person name="Desany B."/>
            <person name="Just E."/>
            <person name="Morio T."/>
            <person name="Rost R."/>
            <person name="Churcher C."/>
            <person name="Cooper J."/>
            <person name="Haydock S."/>
            <person name="van Driessche N."/>
            <person name="Cronin A."/>
            <person name="Goodhead I."/>
            <person name="Muzny D."/>
            <person name="Mourier T."/>
            <person name="Pain A."/>
            <person name="Lu M."/>
            <person name="Harper D."/>
            <person name="Lindsay R."/>
            <person name="Hauser H."/>
            <person name="James K."/>
            <person name="Quiles M."/>
            <person name="Madan Babu M."/>
            <person name="Saito T."/>
            <person name="Buchrieser C."/>
            <person name="Wardroper A."/>
            <person name="Felder M."/>
            <person name="Thangavelu M."/>
            <person name="Johnson D."/>
            <person name="Knights A."/>
            <person name="Loulseged H."/>
            <person name="Mungall K."/>
            <person name="Oliver K."/>
            <person name="Price C."/>
            <person name="Quail M.A."/>
            <person name="Urushihara H."/>
            <person name="Hernandez J."/>
            <person name="Rabbinowitsch E."/>
            <person name="Steffen D."/>
            <person name="Sanders M."/>
            <person name="Ma J."/>
            <person name="Kohara Y."/>
            <person name="Sharp S."/>
            <person name="Simmonds M."/>
            <person name="Spiegler S."/>
            <person name="Tivey A."/>
            <person name="Sugano S."/>
            <person name="White B."/>
            <person name="Walker D."/>
            <person name="Woodward J."/>
            <person name="Winckler T."/>
            <person name="Tanaka Y."/>
            <person name="Shaulsky G."/>
            <person name="Schleicher M."/>
            <person name="Weinstock G."/>
            <person name="Rosenthal A."/>
            <person name="Cox E.C."/>
            <person name="Chisholm R.L."/>
            <person name="Gibbs R."/>
            <person name="Loomis W.F."/>
            <person name="Platzer M."/>
            <person name="Kay R.R."/>
            <person name="Williams J."/>
            <person name="Dear P.H."/>
            <person name="Noegel A.A."/>
            <person name="Barrell B."/>
            <person name="Kuspa A."/>
        </authorList>
    </citation>
    <scope>NUCLEOTIDE SEQUENCE [LARGE SCALE GENOMIC DNA]</scope>
    <source>
        <strain evidence="2 3">AX4</strain>
    </source>
</reference>
<sequence>MKLQLSLGKPLTKPLNYSQHVTMIGCISASGRRLPHYSIIKAPKTSIGNITIHTQGNIIFNESGWVDTKQKVDFIKYFGDSINRGLTKPYPLTVLYLDNHSSNLQEEVADALNEYNIHYWKSIKASYLDELENNDDKSLACVSNTLVINEKPSSTQIADARKIGFQINSLGVGNTIKIDEAPKKRGRPSKVTINSTVNVLNVNIQNNFNIPITDFSSPVLKLNKNGQPRKKYTKKLKAIHDSTINQQNSNKISEID</sequence>
<name>Q54D85_DICDI</name>
<dbReference type="InterPro" id="IPR004875">
    <property type="entry name" value="DDE_SF_endonuclease_dom"/>
</dbReference>
<evidence type="ECO:0000313" key="3">
    <source>
        <dbReference type="Proteomes" id="UP000002195"/>
    </source>
</evidence>
<gene>
    <name evidence="2" type="ORF">DDB_G0292434</name>
</gene>
<dbReference type="Pfam" id="PF03184">
    <property type="entry name" value="DDE_1"/>
    <property type="match status" value="1"/>
</dbReference>
<dbReference type="Proteomes" id="UP000002195">
    <property type="component" value="Unassembled WGS sequence"/>
</dbReference>
<dbReference type="GO" id="GO:0003676">
    <property type="term" value="F:nucleic acid binding"/>
    <property type="evidence" value="ECO:0007669"/>
    <property type="project" value="InterPro"/>
</dbReference>
<proteinExistence type="predicted"/>